<evidence type="ECO:0000313" key="4">
    <source>
        <dbReference type="Proteomes" id="UP000295668"/>
    </source>
</evidence>
<sequence>MIKKFDRRSIRLKGYDYSKEGLYFITICCQDRICRFGSIIDGEMELNKAGEFVELCWFAIPEHFPNVELHEFTVMPNHLHGIIEIVGANHHLPENNFNGFQNQTEENSNIEERDVTNIEAKDMQNIEAKDVSQKGAKDVSQKGAKDVSQKGAKDVSQKGAKDVSPVRGTSKTIGSIVRGFKIGVTKLVSKNLGIKNLWQRNYYENIIRDEKAYQNISQYIQNNALNWGKDKFHS</sequence>
<dbReference type="SUPFAM" id="SSF143422">
    <property type="entry name" value="Transposase IS200-like"/>
    <property type="match status" value="1"/>
</dbReference>
<dbReference type="OrthoDB" id="9794403at2"/>
<dbReference type="EMBL" id="SJCY01000002">
    <property type="protein sequence ID" value="TDG37117.1"/>
    <property type="molecule type" value="Genomic_DNA"/>
</dbReference>
<feature type="region of interest" description="Disordered" evidence="1">
    <location>
        <begin position="123"/>
        <end position="168"/>
    </location>
</feature>
<organism evidence="3 4">
    <name type="scientific">Pedobacter changchengzhani</name>
    <dbReference type="NCBI Taxonomy" id="2529274"/>
    <lineage>
        <taxon>Bacteria</taxon>
        <taxon>Pseudomonadati</taxon>
        <taxon>Bacteroidota</taxon>
        <taxon>Sphingobacteriia</taxon>
        <taxon>Sphingobacteriales</taxon>
        <taxon>Sphingobacteriaceae</taxon>
        <taxon>Pedobacter</taxon>
    </lineage>
</organism>
<dbReference type="PANTHER" id="PTHR36966">
    <property type="entry name" value="REP-ASSOCIATED TYROSINE TRANSPOSASE"/>
    <property type="match status" value="1"/>
</dbReference>
<gene>
    <name evidence="3" type="ORF">EZJ43_03075</name>
</gene>
<dbReference type="AlphaFoldDB" id="A0A4R5MMT2"/>
<keyword evidence="4" id="KW-1185">Reference proteome</keyword>
<dbReference type="Proteomes" id="UP000295668">
    <property type="component" value="Unassembled WGS sequence"/>
</dbReference>
<accession>A0A4R5MMT2</accession>
<dbReference type="GO" id="GO:0043565">
    <property type="term" value="F:sequence-specific DNA binding"/>
    <property type="evidence" value="ECO:0007669"/>
    <property type="project" value="TreeGrafter"/>
</dbReference>
<dbReference type="SMART" id="SM01321">
    <property type="entry name" value="Y1_Tnp"/>
    <property type="match status" value="1"/>
</dbReference>
<feature type="compositionally biased region" description="Basic and acidic residues" evidence="1">
    <location>
        <begin position="123"/>
        <end position="161"/>
    </location>
</feature>
<comment type="caution">
    <text evidence="3">The sequence shown here is derived from an EMBL/GenBank/DDBJ whole genome shotgun (WGS) entry which is preliminary data.</text>
</comment>
<dbReference type="PANTHER" id="PTHR36966:SF1">
    <property type="entry name" value="REP-ASSOCIATED TYROSINE TRANSPOSASE"/>
    <property type="match status" value="1"/>
</dbReference>
<evidence type="ECO:0000256" key="1">
    <source>
        <dbReference type="SAM" id="MobiDB-lite"/>
    </source>
</evidence>
<dbReference type="GO" id="GO:0004803">
    <property type="term" value="F:transposase activity"/>
    <property type="evidence" value="ECO:0007669"/>
    <property type="project" value="InterPro"/>
</dbReference>
<dbReference type="InterPro" id="IPR036515">
    <property type="entry name" value="Transposase_17_sf"/>
</dbReference>
<reference evidence="3 4" key="1">
    <citation type="submission" date="2019-02" db="EMBL/GenBank/DDBJ databases">
        <title>Pedobacter sp. nov., a novel speices isolated from soil of pinguins habitat in Antarcitica.</title>
        <authorList>
            <person name="He R.-H."/>
        </authorList>
    </citation>
    <scope>NUCLEOTIDE SEQUENCE [LARGE SCALE GENOMIC DNA]</scope>
    <source>
        <strain evidence="3 4">E01020</strain>
    </source>
</reference>
<evidence type="ECO:0000259" key="2">
    <source>
        <dbReference type="SMART" id="SM01321"/>
    </source>
</evidence>
<dbReference type="RefSeq" id="WP_133261209.1">
    <property type="nucleotide sequence ID" value="NZ_SJCY01000002.1"/>
</dbReference>
<dbReference type="InterPro" id="IPR002686">
    <property type="entry name" value="Transposase_17"/>
</dbReference>
<dbReference type="GO" id="GO:0006313">
    <property type="term" value="P:DNA transposition"/>
    <property type="evidence" value="ECO:0007669"/>
    <property type="project" value="InterPro"/>
</dbReference>
<evidence type="ECO:0000313" key="3">
    <source>
        <dbReference type="EMBL" id="TDG37117.1"/>
    </source>
</evidence>
<dbReference type="InterPro" id="IPR052715">
    <property type="entry name" value="RAYT_transposase"/>
</dbReference>
<name>A0A4R5MMT2_9SPHI</name>
<feature type="domain" description="Transposase IS200-like" evidence="2">
    <location>
        <begin position="18"/>
        <end position="223"/>
    </location>
</feature>
<proteinExistence type="predicted"/>
<protein>
    <recommendedName>
        <fullName evidence="2">Transposase IS200-like domain-containing protein</fullName>
    </recommendedName>
</protein>
<dbReference type="Gene3D" id="3.30.70.1290">
    <property type="entry name" value="Transposase IS200-like"/>
    <property type="match status" value="1"/>
</dbReference>